<dbReference type="InterPro" id="IPR029021">
    <property type="entry name" value="Prot-tyrosine_phosphatase-like"/>
</dbReference>
<sequence>MLKKSAFIARLRGKKKKSDNNENVVTTKYQTNAETKQNQSLADSRNSSQASFTPSGDDVSDAKPDDVTHGEIPLIATDDEEEIPTPPPPRPQNTCVEAKDLLDNFVAKHADEDRLFRAEFELMPAIVTSLMPKCDYAKRPEFRDKNRYRNIVTCNESRVILSKMDDDESSDYINASYIDGHKAPRKFIAAQGPKDNTVNDFWRMIWEQRCYVIVMITELWELGRKKCEQYWPADGAVEYGKIRVENDTLHDYGSFTMRLLKVTNCDEPDEHRVVSHFQYRAWPDHGAPKTTSEIFRFRKMSLEAQPSSDPKAGPILVHCSAGVGRTGTYIALDNLLGQLADDRKVDVFELILSLRQRRTEMVQSLDQYVLLHKLVTEYQMFGDTDLAQDDFQQKYEELCKTDEETGRCGFESQFDLLANTNSLNGRVGSGASEQNMNKNRDPDVIPYDHSKVFVGMRPTEQLPLYVNASVLQGYDVRRQMIAAQSPLEGTVEDLWRIVLDNNVTCVVQTTPLNVGDKELCHPYYPDSGSVQYGELTVQNDASRDHGSFLESLLTVKGNEREAKSQTLTHLCLPGWDDPDELSPVGGANLIKTLQFAVEKVDEGRAEGSKPKILVHCSDGAGRTGVFICLLFLIERLNREQRIDVFRSVKDARDYRPKMIRTHAQLKICYDVLLQYKELKKTKE</sequence>
<dbReference type="Gene3D" id="3.90.190.10">
    <property type="entry name" value="Protein tyrosine phosphatase superfamily"/>
    <property type="match status" value="2"/>
</dbReference>
<evidence type="ECO:0000256" key="3">
    <source>
        <dbReference type="ARBA" id="ARBA00022801"/>
    </source>
</evidence>
<protein>
    <recommendedName>
        <fullName evidence="2">protein-tyrosine-phosphatase</fullName>
        <ecNumber evidence="2">3.1.3.48</ecNumber>
    </recommendedName>
</protein>
<comment type="similarity">
    <text evidence="1">Belongs to the protein-tyrosine phosphatase family.</text>
</comment>
<feature type="domain" description="Tyrosine-protein phosphatase" evidence="6">
    <location>
        <begin position="116"/>
        <end position="378"/>
    </location>
</feature>
<gene>
    <name evidence="8" type="primary">Ptpra-001</name>
</gene>
<dbReference type="CDD" id="cd00047">
    <property type="entry name" value="PTPc"/>
    <property type="match status" value="2"/>
</dbReference>
<evidence type="ECO:0000259" key="6">
    <source>
        <dbReference type="PROSITE" id="PS50055"/>
    </source>
</evidence>
<name>A0A6F9DQM0_9ASCI</name>
<dbReference type="InterPro" id="IPR003595">
    <property type="entry name" value="Tyr_Pase_cat"/>
</dbReference>
<dbReference type="PROSITE" id="PS50056">
    <property type="entry name" value="TYR_PHOSPHATASE_2"/>
    <property type="match status" value="2"/>
</dbReference>
<dbReference type="PANTHER" id="PTHR19134:SF527">
    <property type="entry name" value="TYROSINE-PROTEIN PHOSPHATASE NON-RECEPTOR TYPE 7"/>
    <property type="match status" value="1"/>
</dbReference>
<dbReference type="AlphaFoldDB" id="A0A6F9DQM0"/>
<organism evidence="8">
    <name type="scientific">Phallusia mammillata</name>
    <dbReference type="NCBI Taxonomy" id="59560"/>
    <lineage>
        <taxon>Eukaryota</taxon>
        <taxon>Metazoa</taxon>
        <taxon>Chordata</taxon>
        <taxon>Tunicata</taxon>
        <taxon>Ascidiacea</taxon>
        <taxon>Phlebobranchia</taxon>
        <taxon>Ascidiidae</taxon>
        <taxon>Phallusia</taxon>
    </lineage>
</organism>
<dbReference type="Pfam" id="PF00102">
    <property type="entry name" value="Y_phosphatase"/>
    <property type="match status" value="2"/>
</dbReference>
<dbReference type="FunFam" id="3.90.190.10:FF:000062">
    <property type="entry name" value="Receptor-type tyrosine-protein phosphatase kappa"/>
    <property type="match status" value="1"/>
</dbReference>
<proteinExistence type="evidence at transcript level"/>
<feature type="compositionally biased region" description="Basic and acidic residues" evidence="5">
    <location>
        <begin position="60"/>
        <end position="69"/>
    </location>
</feature>
<feature type="domain" description="Tyrosine-protein phosphatase" evidence="6">
    <location>
        <begin position="410"/>
        <end position="675"/>
    </location>
</feature>
<feature type="domain" description="Tyrosine specific protein phosphatases" evidence="7">
    <location>
        <begin position="292"/>
        <end position="369"/>
    </location>
</feature>
<reference evidence="8" key="1">
    <citation type="submission" date="2020-04" db="EMBL/GenBank/DDBJ databases">
        <authorList>
            <person name="Neveu A P."/>
        </authorList>
    </citation>
    <scope>NUCLEOTIDE SEQUENCE</scope>
    <source>
        <tissue evidence="8">Whole embryo</tissue>
    </source>
</reference>
<dbReference type="PROSITE" id="PS00383">
    <property type="entry name" value="TYR_PHOSPHATASE_1"/>
    <property type="match status" value="2"/>
</dbReference>
<keyword evidence="4" id="KW-0904">Protein phosphatase</keyword>
<dbReference type="InterPro" id="IPR000242">
    <property type="entry name" value="PTP_cat"/>
</dbReference>
<dbReference type="SUPFAM" id="SSF52799">
    <property type="entry name" value="(Phosphotyrosine protein) phosphatases II"/>
    <property type="match status" value="2"/>
</dbReference>
<evidence type="ECO:0000256" key="2">
    <source>
        <dbReference type="ARBA" id="ARBA00013064"/>
    </source>
</evidence>
<feature type="region of interest" description="Disordered" evidence="5">
    <location>
        <begin position="10"/>
        <end position="95"/>
    </location>
</feature>
<dbReference type="GO" id="GO:0004725">
    <property type="term" value="F:protein tyrosine phosphatase activity"/>
    <property type="evidence" value="ECO:0007669"/>
    <property type="project" value="UniProtKB-EC"/>
</dbReference>
<dbReference type="InterPro" id="IPR050348">
    <property type="entry name" value="Protein-Tyr_Phosphatase"/>
</dbReference>
<dbReference type="EMBL" id="LR789421">
    <property type="protein sequence ID" value="CAB3265283.1"/>
    <property type="molecule type" value="mRNA"/>
</dbReference>
<evidence type="ECO:0000256" key="5">
    <source>
        <dbReference type="SAM" id="MobiDB-lite"/>
    </source>
</evidence>
<dbReference type="PROSITE" id="PS50055">
    <property type="entry name" value="TYR_PHOSPHATASE_PTP"/>
    <property type="match status" value="2"/>
</dbReference>
<evidence type="ECO:0000313" key="8">
    <source>
        <dbReference type="EMBL" id="CAB3265283.1"/>
    </source>
</evidence>
<dbReference type="InterPro" id="IPR000387">
    <property type="entry name" value="Tyr_Pase_dom"/>
</dbReference>
<evidence type="ECO:0000256" key="1">
    <source>
        <dbReference type="ARBA" id="ARBA00009580"/>
    </source>
</evidence>
<feature type="domain" description="Tyrosine specific protein phosphatases" evidence="7">
    <location>
        <begin position="587"/>
        <end position="666"/>
    </location>
</feature>
<evidence type="ECO:0000259" key="7">
    <source>
        <dbReference type="PROSITE" id="PS50056"/>
    </source>
</evidence>
<dbReference type="SMART" id="SM00194">
    <property type="entry name" value="PTPc"/>
    <property type="match status" value="2"/>
</dbReference>
<dbReference type="InterPro" id="IPR016130">
    <property type="entry name" value="Tyr_Pase_AS"/>
</dbReference>
<accession>A0A6F9DQM0</accession>
<dbReference type="PRINTS" id="PR00700">
    <property type="entry name" value="PRTYPHPHTASE"/>
</dbReference>
<evidence type="ECO:0000256" key="4">
    <source>
        <dbReference type="ARBA" id="ARBA00022912"/>
    </source>
</evidence>
<dbReference type="EC" id="3.1.3.48" evidence="2"/>
<feature type="compositionally biased region" description="Polar residues" evidence="5">
    <location>
        <begin position="21"/>
        <end position="54"/>
    </location>
</feature>
<keyword evidence="8" id="KW-0675">Receptor</keyword>
<dbReference type="SMART" id="SM00404">
    <property type="entry name" value="PTPc_motif"/>
    <property type="match status" value="2"/>
</dbReference>
<keyword evidence="3" id="KW-0378">Hydrolase</keyword>
<dbReference type="PANTHER" id="PTHR19134">
    <property type="entry name" value="RECEPTOR-TYPE TYROSINE-PROTEIN PHOSPHATASE"/>
    <property type="match status" value="1"/>
</dbReference>